<dbReference type="AlphaFoldDB" id="A0A1X1BVQ3"/>
<sequence length="122" mass="13810">MSAIQFMTDAEGNRISAVIPIELFNKLAAESELAEFFEPVPYEADDNDDETIPGAVVDIRHENNVPLHAAWRLYRGYSQEYVAEALCITQAGVSNMEKRAKPQKATLEKLARIYDCRITQLY</sequence>
<organism evidence="2 3">
    <name type="scientific">Pantoea conspicua</name>
    <dbReference type="NCBI Taxonomy" id="472705"/>
    <lineage>
        <taxon>Bacteria</taxon>
        <taxon>Pseudomonadati</taxon>
        <taxon>Pseudomonadota</taxon>
        <taxon>Gammaproteobacteria</taxon>
        <taxon>Enterobacterales</taxon>
        <taxon>Erwiniaceae</taxon>
        <taxon>Pantoea</taxon>
    </lineage>
</organism>
<dbReference type="SUPFAM" id="SSF47413">
    <property type="entry name" value="lambda repressor-like DNA-binding domains"/>
    <property type="match status" value="1"/>
</dbReference>
<protein>
    <submittedName>
        <fullName evidence="2">Transcriptional regulator</fullName>
    </submittedName>
</protein>
<evidence type="ECO:0000259" key="1">
    <source>
        <dbReference type="PROSITE" id="PS50943"/>
    </source>
</evidence>
<name>A0A1X1BVQ3_9GAMM</name>
<keyword evidence="3" id="KW-1185">Reference proteome</keyword>
<dbReference type="SMART" id="SM00530">
    <property type="entry name" value="HTH_XRE"/>
    <property type="match status" value="1"/>
</dbReference>
<gene>
    <name evidence="2" type="ORF">HA41_11030</name>
</gene>
<reference evidence="2 3" key="1">
    <citation type="journal article" date="2017" name="Antonie Van Leeuwenhoek">
        <title>Phylogenomic resolution of the bacterial genus Pantoea and its relationship with Erwinia and Tatumella.</title>
        <authorList>
            <person name="Palmer M."/>
            <person name="Steenkamp E.T."/>
            <person name="Coetzee M.P."/>
            <person name="Chan W.Y."/>
            <person name="van Zyl E."/>
            <person name="De Maayer P."/>
            <person name="Coutinho T.A."/>
            <person name="Blom J."/>
            <person name="Smits T.H."/>
            <person name="Duffy B."/>
            <person name="Venter S.N."/>
        </authorList>
    </citation>
    <scope>NUCLEOTIDE SEQUENCE [LARGE SCALE GENOMIC DNA]</scope>
    <source>
        <strain evidence="2 3">LMG 24534</strain>
    </source>
</reference>
<dbReference type="GO" id="GO:0003677">
    <property type="term" value="F:DNA binding"/>
    <property type="evidence" value="ECO:0007669"/>
    <property type="project" value="InterPro"/>
</dbReference>
<dbReference type="Proteomes" id="UP000193933">
    <property type="component" value="Unassembled WGS sequence"/>
</dbReference>
<feature type="domain" description="HTH cro/C1-type" evidence="1">
    <location>
        <begin position="70"/>
        <end position="121"/>
    </location>
</feature>
<dbReference type="Pfam" id="PF01381">
    <property type="entry name" value="HTH_3"/>
    <property type="match status" value="1"/>
</dbReference>
<dbReference type="InterPro" id="IPR001387">
    <property type="entry name" value="Cro/C1-type_HTH"/>
</dbReference>
<dbReference type="Gene3D" id="1.10.260.40">
    <property type="entry name" value="lambda repressor-like DNA-binding domains"/>
    <property type="match status" value="1"/>
</dbReference>
<dbReference type="PROSITE" id="PS50943">
    <property type="entry name" value="HTH_CROC1"/>
    <property type="match status" value="1"/>
</dbReference>
<dbReference type="CDD" id="cd00093">
    <property type="entry name" value="HTH_XRE"/>
    <property type="match status" value="1"/>
</dbReference>
<dbReference type="OrthoDB" id="5678898at2"/>
<evidence type="ECO:0000313" key="2">
    <source>
        <dbReference type="EMBL" id="ORM52611.1"/>
    </source>
</evidence>
<accession>A0A1X1BVQ3</accession>
<proteinExistence type="predicted"/>
<dbReference type="EMBL" id="MLFN01000028">
    <property type="protein sequence ID" value="ORM52611.1"/>
    <property type="molecule type" value="Genomic_DNA"/>
</dbReference>
<dbReference type="InterPro" id="IPR010982">
    <property type="entry name" value="Lambda_DNA-bd_dom_sf"/>
</dbReference>
<dbReference type="RefSeq" id="WP_094120875.1">
    <property type="nucleotide sequence ID" value="NZ_MLFN01000028.1"/>
</dbReference>
<evidence type="ECO:0000313" key="3">
    <source>
        <dbReference type="Proteomes" id="UP000193933"/>
    </source>
</evidence>
<comment type="caution">
    <text evidence="2">The sequence shown here is derived from an EMBL/GenBank/DDBJ whole genome shotgun (WGS) entry which is preliminary data.</text>
</comment>